<evidence type="ECO:0000256" key="2">
    <source>
        <dbReference type="SAM" id="Phobius"/>
    </source>
</evidence>
<dbReference type="Proteomes" id="UP000261212">
    <property type="component" value="Unassembled WGS sequence"/>
</dbReference>
<keyword evidence="2" id="KW-1133">Transmembrane helix</keyword>
<dbReference type="AlphaFoldDB" id="A0A3E3DWC6"/>
<evidence type="ECO:0000313" key="3">
    <source>
        <dbReference type="EMBL" id="RGD73604.1"/>
    </source>
</evidence>
<organism evidence="3 4">
    <name type="scientific">Anaerofustis stercorihominis</name>
    <dbReference type="NCBI Taxonomy" id="214853"/>
    <lineage>
        <taxon>Bacteria</taxon>
        <taxon>Bacillati</taxon>
        <taxon>Bacillota</taxon>
        <taxon>Clostridia</taxon>
        <taxon>Eubacteriales</taxon>
        <taxon>Eubacteriaceae</taxon>
        <taxon>Anaerofustis</taxon>
    </lineage>
</organism>
<dbReference type="RefSeq" id="WP_007050920.1">
    <property type="nucleotide sequence ID" value="NZ_CABKNJ010000001.1"/>
</dbReference>
<keyword evidence="2" id="KW-0472">Membrane</keyword>
<reference evidence="3 4" key="1">
    <citation type="submission" date="2018-08" db="EMBL/GenBank/DDBJ databases">
        <title>A genome reference for cultivated species of the human gut microbiota.</title>
        <authorList>
            <person name="Zou Y."/>
            <person name="Xue W."/>
            <person name="Luo G."/>
        </authorList>
    </citation>
    <scope>NUCLEOTIDE SEQUENCE [LARGE SCALE GENOMIC DNA]</scope>
    <source>
        <strain evidence="3 4">AM25-6</strain>
    </source>
</reference>
<accession>A0A3E3DWC6</accession>
<sequence length="144" mass="16802">MGKYIILTIISFVIGFSLCMLISTKLKRKWDKEYADTLVMVLQEQFECAKHSGAQSGIHYMLDEKGLDYTIYYFDKVYTLIHSVKNKSESQQNIEKSLKTFLSGALAKDIQEYKEKMKTKESRMETLKQSLEKETKGFTKTERI</sequence>
<proteinExistence type="predicted"/>
<keyword evidence="2" id="KW-0812">Transmembrane</keyword>
<feature type="transmembrane region" description="Helical" evidence="2">
    <location>
        <begin position="6"/>
        <end position="24"/>
    </location>
</feature>
<feature type="region of interest" description="Disordered" evidence="1">
    <location>
        <begin position="124"/>
        <end position="144"/>
    </location>
</feature>
<gene>
    <name evidence="3" type="ORF">DW687_09645</name>
</gene>
<dbReference type="GeneID" id="98001186"/>
<dbReference type="EMBL" id="QUSM01000005">
    <property type="protein sequence ID" value="RGD73604.1"/>
    <property type="molecule type" value="Genomic_DNA"/>
</dbReference>
<evidence type="ECO:0000256" key="1">
    <source>
        <dbReference type="SAM" id="MobiDB-lite"/>
    </source>
</evidence>
<name>A0A3E3DWC6_9FIRM</name>
<comment type="caution">
    <text evidence="3">The sequence shown here is derived from an EMBL/GenBank/DDBJ whole genome shotgun (WGS) entry which is preliminary data.</text>
</comment>
<evidence type="ECO:0000313" key="4">
    <source>
        <dbReference type="Proteomes" id="UP000261212"/>
    </source>
</evidence>
<protein>
    <submittedName>
        <fullName evidence="3">Uncharacterized protein</fullName>
    </submittedName>
</protein>